<evidence type="ECO:0000313" key="12">
    <source>
        <dbReference type="EMBL" id="AER67111.1"/>
    </source>
</evidence>
<evidence type="ECO:0000256" key="6">
    <source>
        <dbReference type="ARBA" id="ARBA00023134"/>
    </source>
</evidence>
<accession>G7V6J8</accession>
<dbReference type="KEGG" id="tli:Tlie_1383"/>
<dbReference type="eggNOG" id="COG1690">
    <property type="taxonomic scope" value="Bacteria"/>
</dbReference>
<feature type="binding site" evidence="11">
    <location>
        <position position="261"/>
    </location>
    <ligand>
        <name>Mn(2+)</name>
        <dbReference type="ChEBI" id="CHEBI:29035"/>
        <label>2</label>
    </ligand>
</feature>
<dbReference type="AlphaFoldDB" id="G7V6J8"/>
<feature type="binding site" evidence="10">
    <location>
        <begin position="157"/>
        <end position="161"/>
    </location>
    <ligand>
        <name>GMP</name>
        <dbReference type="ChEBI" id="CHEBI:58115"/>
    </ligand>
</feature>
<dbReference type="SUPFAM" id="SSF103365">
    <property type="entry name" value="Hypothetical protein PH1602"/>
    <property type="match status" value="1"/>
</dbReference>
<dbReference type="GO" id="GO:0170057">
    <property type="term" value="F:RNA ligase (GTP) activity"/>
    <property type="evidence" value="ECO:0007669"/>
    <property type="project" value="UniProtKB-EC"/>
</dbReference>
<dbReference type="GO" id="GO:0006396">
    <property type="term" value="P:RNA processing"/>
    <property type="evidence" value="ECO:0007669"/>
    <property type="project" value="InterPro"/>
</dbReference>
<dbReference type="PANTHER" id="PTHR43749">
    <property type="entry name" value="RNA-SPLICING LIGASE RTCB"/>
    <property type="match status" value="1"/>
</dbReference>
<keyword evidence="3 11" id="KW-0479">Metal-binding</keyword>
<dbReference type="EC" id="6.5.1.8" evidence="1"/>
<evidence type="ECO:0000256" key="8">
    <source>
        <dbReference type="ARBA" id="ARBA00047746"/>
    </source>
</evidence>
<gene>
    <name evidence="12" type="ordered locus">Tlie_1383</name>
</gene>
<evidence type="ECO:0000256" key="7">
    <source>
        <dbReference type="ARBA" id="ARBA00023211"/>
    </source>
</evidence>
<dbReference type="PANTHER" id="PTHR43749:SF2">
    <property type="entry name" value="RNA-SPLICING LIGASE RTCB"/>
    <property type="match status" value="1"/>
</dbReference>
<sequence>MADVLIHAKKVDEITMKQIEAISHHPVVKGLVAIMPDCHAGAGCVIGFTGKFVGGVIPNVVGVDIGCGVSAVCLNGIKRDDVNFGDLDRYIRAKIPLGMKHHKDKNALAIMRREYPALYEEMISLSEKAETDFYGGKMGKKTKIPPWSQYGTLGGGNHFIEIDHDPQTKELYLVVHTGSRHFGYDVANFFQREAKKFCRKRSEHLPSGLEYLPLDEGGAEYMKWLVVAQRYAELNRFTILAIILRYWGEMLREDRLIQSVHNYISQKDGIVRKGAISAHKGEKVIIPLNMAEGVVIGLGKGNELFNYSAPHGAGRAYGRKEMKRMLERGQITLETFRKSMEGVFSTSISKDTIDEAPMAYKNWEDIQEELQETVDIEKILKPVYNLKAPE</sequence>
<dbReference type="GO" id="GO:0006281">
    <property type="term" value="P:DNA repair"/>
    <property type="evidence" value="ECO:0007669"/>
    <property type="project" value="TreeGrafter"/>
</dbReference>
<dbReference type="GO" id="GO:0030145">
    <property type="term" value="F:manganese ion binding"/>
    <property type="evidence" value="ECO:0007669"/>
    <property type="project" value="TreeGrafter"/>
</dbReference>
<dbReference type="InterPro" id="IPR036025">
    <property type="entry name" value="RtcB-like_sf"/>
</dbReference>
<feature type="binding site" evidence="10">
    <location>
        <begin position="287"/>
        <end position="290"/>
    </location>
    <ligand>
        <name>GMP</name>
        <dbReference type="ChEBI" id="CHEBI:58115"/>
    </ligand>
</feature>
<comment type="catalytic activity">
    <reaction evidence="8">
        <text>a 3'-end 3'-phospho-ribonucleotide-RNA + a 5'-end dephospho-ribonucleoside-RNA + GTP = a ribonucleotidyl-ribonucleotide-RNA + GMP + diphosphate</text>
        <dbReference type="Rhea" id="RHEA:68076"/>
        <dbReference type="Rhea" id="RHEA-COMP:10463"/>
        <dbReference type="Rhea" id="RHEA-COMP:13936"/>
        <dbReference type="Rhea" id="RHEA-COMP:17355"/>
        <dbReference type="ChEBI" id="CHEBI:33019"/>
        <dbReference type="ChEBI" id="CHEBI:37565"/>
        <dbReference type="ChEBI" id="CHEBI:58115"/>
        <dbReference type="ChEBI" id="CHEBI:83062"/>
        <dbReference type="ChEBI" id="CHEBI:138284"/>
        <dbReference type="ChEBI" id="CHEBI:173118"/>
        <dbReference type="EC" id="6.5.1.8"/>
    </reaction>
</comment>
<dbReference type="HOGENOM" id="CLU_022279_1_1_0"/>
<dbReference type="STRING" id="580340.Tlie_1383"/>
<evidence type="ECO:0000256" key="2">
    <source>
        <dbReference type="ARBA" id="ARBA00022598"/>
    </source>
</evidence>
<evidence type="ECO:0000256" key="3">
    <source>
        <dbReference type="ARBA" id="ARBA00022723"/>
    </source>
</evidence>
<evidence type="ECO:0000256" key="10">
    <source>
        <dbReference type="PIRSR" id="PIRSR601233-2"/>
    </source>
</evidence>
<feature type="binding site" evidence="11">
    <location>
        <position position="158"/>
    </location>
    <ligand>
        <name>Mn(2+)</name>
        <dbReference type="ChEBI" id="CHEBI:29035"/>
        <label>1</label>
    </ligand>
</feature>
<dbReference type="InterPro" id="IPR052915">
    <property type="entry name" value="RtcB-like"/>
</dbReference>
<evidence type="ECO:0000256" key="5">
    <source>
        <dbReference type="ARBA" id="ARBA00022800"/>
    </source>
</evidence>
<dbReference type="GO" id="GO:0042245">
    <property type="term" value="P:RNA repair"/>
    <property type="evidence" value="ECO:0007669"/>
    <property type="project" value="UniProtKB-KW"/>
</dbReference>
<reference evidence="12 13" key="2">
    <citation type="journal article" date="2012" name="Stand. Genomic Sci.">
        <title>Genome sequence of the moderately thermophilic, amino-acid-degrading and sulfur-reducing bacterium Thermovirga lienii type strain (Cas60314(T)).</title>
        <authorList>
            <person name="Goker M."/>
            <person name="Saunders E."/>
            <person name="Lapidus A."/>
            <person name="Nolan M."/>
            <person name="Lucas S."/>
            <person name="Hammon N."/>
            <person name="Deshpande S."/>
            <person name="Cheng J.F."/>
            <person name="Han C."/>
            <person name="Tapia R."/>
            <person name="Goodwin L.A."/>
            <person name="Pitluck S."/>
            <person name="Liolios K."/>
            <person name="Mavromatis K."/>
            <person name="Pagani I."/>
            <person name="Ivanova N."/>
            <person name="Mikhailova N."/>
            <person name="Pati A."/>
            <person name="Chen A."/>
            <person name="Palaniappan K."/>
            <person name="Land M."/>
            <person name="Chang Y.J."/>
            <person name="Jeffries C.D."/>
            <person name="Brambilla E.M."/>
            <person name="Rohde M."/>
            <person name="Spring S."/>
            <person name="Detter J.C."/>
            <person name="Woyke T."/>
            <person name="Bristow J."/>
            <person name="Eisen J.A."/>
            <person name="Markowitz V."/>
            <person name="Hugenholtz P."/>
            <person name="Kyrpides N.C."/>
            <person name="Klenk H.P."/>
        </authorList>
    </citation>
    <scope>NUCLEOTIDE SEQUENCE [LARGE SCALE GENOMIC DNA]</scope>
    <source>
        <strain evidence="13">ATCC BAA-1197 / DSM 17291 / Cas60314</strain>
    </source>
</reference>
<organism evidence="12 13">
    <name type="scientific">Thermovirga lienii (strain ATCC BAA-1197 / DSM 17291 / Cas60314)</name>
    <dbReference type="NCBI Taxonomy" id="580340"/>
    <lineage>
        <taxon>Bacteria</taxon>
        <taxon>Thermotogati</taxon>
        <taxon>Synergistota</taxon>
        <taxon>Synergistia</taxon>
        <taxon>Synergistales</taxon>
        <taxon>Thermovirgaceae</taxon>
        <taxon>Thermovirga</taxon>
    </lineage>
</organism>
<dbReference type="EMBL" id="CP003096">
    <property type="protein sequence ID" value="AER67111.1"/>
    <property type="molecule type" value="Genomic_DNA"/>
</dbReference>
<protein>
    <recommendedName>
        <fullName evidence="1">3'-phosphate/5'-hydroxy nucleic acid ligase</fullName>
        <ecNumber evidence="1">6.5.1.8</ecNumber>
    </recommendedName>
</protein>
<keyword evidence="7 11" id="KW-0464">Manganese</keyword>
<feature type="binding site" evidence="11">
    <location>
        <position position="64"/>
    </location>
    <ligand>
        <name>Mn(2+)</name>
        <dbReference type="ChEBI" id="CHEBI:29035"/>
        <label>1</label>
    </ligand>
</feature>
<evidence type="ECO:0000256" key="1">
    <source>
        <dbReference type="ARBA" id="ARBA00012726"/>
    </source>
</evidence>
<feature type="binding site" evidence="11">
    <location>
        <position position="176"/>
    </location>
    <ligand>
        <name>Mn(2+)</name>
        <dbReference type="ChEBI" id="CHEBI:29035"/>
        <label>2</label>
    </ligand>
</feature>
<comment type="cofactor">
    <cofactor evidence="11">
        <name>Mn(2+)</name>
        <dbReference type="ChEBI" id="CHEBI:29035"/>
    </cofactor>
    <text evidence="11">Binds 2 manganese ions per subunit.</text>
</comment>
<evidence type="ECO:0000313" key="13">
    <source>
        <dbReference type="Proteomes" id="UP000005868"/>
    </source>
</evidence>
<evidence type="ECO:0000256" key="11">
    <source>
        <dbReference type="PIRSR" id="PIRSR601233-3"/>
    </source>
</evidence>
<dbReference type="Proteomes" id="UP000005868">
    <property type="component" value="Chromosome"/>
</dbReference>
<dbReference type="OrthoDB" id="9802323at2"/>
<feature type="binding site" evidence="10">
    <location>
        <begin position="261"/>
        <end position="262"/>
    </location>
    <ligand>
        <name>GMP</name>
        <dbReference type="ChEBI" id="CHEBI:58115"/>
    </ligand>
</feature>
<dbReference type="Gene3D" id="3.90.1860.10">
    <property type="entry name" value="tRNA-splicing ligase RtcB"/>
    <property type="match status" value="1"/>
</dbReference>
<feature type="binding site" evidence="10">
    <location>
        <begin position="311"/>
        <end position="314"/>
    </location>
    <ligand>
        <name>GMP</name>
        <dbReference type="ChEBI" id="CHEBI:58115"/>
    </ligand>
</feature>
<evidence type="ECO:0000256" key="4">
    <source>
        <dbReference type="ARBA" id="ARBA00022741"/>
    </source>
</evidence>
<dbReference type="GO" id="GO:0003909">
    <property type="term" value="F:DNA ligase activity"/>
    <property type="evidence" value="ECO:0007669"/>
    <property type="project" value="TreeGrafter"/>
</dbReference>
<dbReference type="GO" id="GO:0005525">
    <property type="term" value="F:GTP binding"/>
    <property type="evidence" value="ECO:0007669"/>
    <property type="project" value="UniProtKB-KW"/>
</dbReference>
<keyword evidence="6 10" id="KW-0342">GTP-binding</keyword>
<proteinExistence type="predicted"/>
<keyword evidence="4 10" id="KW-0547">Nucleotide-binding</keyword>
<reference evidence="13" key="1">
    <citation type="submission" date="2011-10" db="EMBL/GenBank/DDBJ databases">
        <title>The complete genome of chromosome of Thermovirga lienii DSM 17291.</title>
        <authorList>
            <consortium name="US DOE Joint Genome Institute (JGI-PGF)"/>
            <person name="Lucas S."/>
            <person name="Copeland A."/>
            <person name="Lapidus A."/>
            <person name="Glavina del Rio T."/>
            <person name="Dalin E."/>
            <person name="Tice H."/>
            <person name="Bruce D."/>
            <person name="Goodwin L."/>
            <person name="Pitluck S."/>
            <person name="Peters L."/>
            <person name="Mikhailova N."/>
            <person name="Saunders E."/>
            <person name="Kyrpides N."/>
            <person name="Mavromatis K."/>
            <person name="Ivanova N."/>
            <person name="Last F.I."/>
            <person name="Brettin T."/>
            <person name="Detter J.C."/>
            <person name="Han C."/>
            <person name="Larimer F."/>
            <person name="Land M."/>
            <person name="Hauser L."/>
            <person name="Markowitz V."/>
            <person name="Cheng J.-F."/>
            <person name="Hugenholtz P."/>
            <person name="Woyke T."/>
            <person name="Wu D."/>
            <person name="Spring S."/>
            <person name="Schroeder M."/>
            <person name="Brambilla E.-M."/>
            <person name="Klenk H.-P."/>
            <person name="Eisen J.A."/>
        </authorList>
    </citation>
    <scope>NUCLEOTIDE SEQUENCE [LARGE SCALE GENOMIC DNA]</scope>
    <source>
        <strain evidence="13">ATCC BAA-1197 / DSM 17291 / Cas60314</strain>
    </source>
</reference>
<name>G7V6J8_THELD</name>
<dbReference type="Pfam" id="PF01139">
    <property type="entry name" value="RtcB"/>
    <property type="match status" value="1"/>
</dbReference>
<feature type="active site" description="GMP-histidine intermediate" evidence="9">
    <location>
        <position position="311"/>
    </location>
</feature>
<keyword evidence="2" id="KW-0436">Ligase</keyword>
<dbReference type="InterPro" id="IPR001233">
    <property type="entry name" value="RtcB"/>
</dbReference>
<evidence type="ECO:0000256" key="9">
    <source>
        <dbReference type="PIRSR" id="PIRSR601233-1"/>
    </source>
</evidence>
<keyword evidence="13" id="KW-1185">Reference proteome</keyword>
<keyword evidence="5" id="KW-0692">RNA repair</keyword>